<sequence>MALILLSRHRHRSSKLNLPPRPKPWSIIDNLNFIGSLPQRSIHDISPKYDDIMQLKFSSFDVVGGSSVEYIRIEEMKSLLKSIFDLAGKEILLKDLLSTVSLNVISHMVLGKRYLDESNESNSVMSLDEFRKMLDELLVLNDVFNIGDSIP</sequence>
<proteinExistence type="predicted"/>
<reference evidence="2" key="1">
    <citation type="journal article" date="2022" name="Mol. Ecol. Resour.">
        <title>The genomes of chicory, endive, great burdock and yacon provide insights into Asteraceae palaeo-polyploidization history and plant inulin production.</title>
        <authorList>
            <person name="Fan W."/>
            <person name="Wang S."/>
            <person name="Wang H."/>
            <person name="Wang A."/>
            <person name="Jiang F."/>
            <person name="Liu H."/>
            <person name="Zhao H."/>
            <person name="Xu D."/>
            <person name="Zhang Y."/>
        </authorList>
    </citation>
    <scope>NUCLEOTIDE SEQUENCE [LARGE SCALE GENOMIC DNA]</scope>
    <source>
        <strain evidence="2">cv. Niubang</strain>
    </source>
</reference>
<protein>
    <submittedName>
        <fullName evidence="1">Uncharacterized protein</fullName>
    </submittedName>
</protein>
<gene>
    <name evidence="1" type="ORF">L6452_27820</name>
</gene>
<evidence type="ECO:0000313" key="1">
    <source>
        <dbReference type="EMBL" id="KAI3702117.1"/>
    </source>
</evidence>
<organism evidence="1 2">
    <name type="scientific">Arctium lappa</name>
    <name type="common">Greater burdock</name>
    <name type="synonym">Lappa major</name>
    <dbReference type="NCBI Taxonomy" id="4217"/>
    <lineage>
        <taxon>Eukaryota</taxon>
        <taxon>Viridiplantae</taxon>
        <taxon>Streptophyta</taxon>
        <taxon>Embryophyta</taxon>
        <taxon>Tracheophyta</taxon>
        <taxon>Spermatophyta</taxon>
        <taxon>Magnoliopsida</taxon>
        <taxon>eudicotyledons</taxon>
        <taxon>Gunneridae</taxon>
        <taxon>Pentapetalae</taxon>
        <taxon>asterids</taxon>
        <taxon>campanulids</taxon>
        <taxon>Asterales</taxon>
        <taxon>Asteraceae</taxon>
        <taxon>Carduoideae</taxon>
        <taxon>Cardueae</taxon>
        <taxon>Arctiinae</taxon>
        <taxon>Arctium</taxon>
    </lineage>
</organism>
<keyword evidence="2" id="KW-1185">Reference proteome</keyword>
<accession>A0ACB8ZX31</accession>
<dbReference type="Proteomes" id="UP001055879">
    <property type="component" value="Linkage Group LG09"/>
</dbReference>
<dbReference type="EMBL" id="CM042055">
    <property type="protein sequence ID" value="KAI3702117.1"/>
    <property type="molecule type" value="Genomic_DNA"/>
</dbReference>
<reference evidence="1 2" key="2">
    <citation type="journal article" date="2022" name="Mol. Ecol. Resour.">
        <title>The genomes of chicory, endive, great burdock and yacon provide insights into Asteraceae paleo-polyploidization history and plant inulin production.</title>
        <authorList>
            <person name="Fan W."/>
            <person name="Wang S."/>
            <person name="Wang H."/>
            <person name="Wang A."/>
            <person name="Jiang F."/>
            <person name="Liu H."/>
            <person name="Zhao H."/>
            <person name="Xu D."/>
            <person name="Zhang Y."/>
        </authorList>
    </citation>
    <scope>NUCLEOTIDE SEQUENCE [LARGE SCALE GENOMIC DNA]</scope>
    <source>
        <strain evidence="2">cv. Niubang</strain>
    </source>
</reference>
<evidence type="ECO:0000313" key="2">
    <source>
        <dbReference type="Proteomes" id="UP001055879"/>
    </source>
</evidence>
<name>A0ACB8ZX31_ARCLA</name>
<comment type="caution">
    <text evidence="1">The sequence shown here is derived from an EMBL/GenBank/DDBJ whole genome shotgun (WGS) entry which is preliminary data.</text>
</comment>